<dbReference type="InterPro" id="IPR005467">
    <property type="entry name" value="His_kinase_dom"/>
</dbReference>
<dbReference type="InterPro" id="IPR003661">
    <property type="entry name" value="HisK_dim/P_dom"/>
</dbReference>
<dbReference type="Pfam" id="PF00512">
    <property type="entry name" value="HisKA"/>
    <property type="match status" value="1"/>
</dbReference>
<keyword evidence="6" id="KW-0902">Two-component regulatory system</keyword>
<gene>
    <name evidence="9" type="ORF">MNBD_IGNAVI01-2916</name>
</gene>
<dbReference type="CDD" id="cd00082">
    <property type="entry name" value="HisKA"/>
    <property type="match status" value="1"/>
</dbReference>
<dbReference type="PROSITE" id="PS50109">
    <property type="entry name" value="HIS_KIN"/>
    <property type="match status" value="1"/>
</dbReference>
<dbReference type="EMBL" id="UOGD01000411">
    <property type="protein sequence ID" value="VAX28427.1"/>
    <property type="molecule type" value="Genomic_DNA"/>
</dbReference>
<keyword evidence="7" id="KW-0472">Membrane</keyword>
<dbReference type="GO" id="GO:0016036">
    <property type="term" value="P:cellular response to phosphate starvation"/>
    <property type="evidence" value="ECO:0007669"/>
    <property type="project" value="TreeGrafter"/>
</dbReference>
<dbReference type="InterPro" id="IPR050351">
    <property type="entry name" value="BphY/WalK/GraS-like"/>
</dbReference>
<dbReference type="Pfam" id="PF02518">
    <property type="entry name" value="HATPase_c"/>
    <property type="match status" value="1"/>
</dbReference>
<dbReference type="Gene3D" id="1.10.287.130">
    <property type="match status" value="1"/>
</dbReference>
<evidence type="ECO:0000313" key="9">
    <source>
        <dbReference type="EMBL" id="VAX28427.1"/>
    </source>
</evidence>
<evidence type="ECO:0000256" key="1">
    <source>
        <dbReference type="ARBA" id="ARBA00000085"/>
    </source>
</evidence>
<dbReference type="GO" id="GO:0005886">
    <property type="term" value="C:plasma membrane"/>
    <property type="evidence" value="ECO:0007669"/>
    <property type="project" value="TreeGrafter"/>
</dbReference>
<proteinExistence type="predicted"/>
<name>A0A3B1DIH8_9ZZZZ</name>
<evidence type="ECO:0000256" key="3">
    <source>
        <dbReference type="ARBA" id="ARBA00022553"/>
    </source>
</evidence>
<evidence type="ECO:0000256" key="6">
    <source>
        <dbReference type="ARBA" id="ARBA00023012"/>
    </source>
</evidence>
<dbReference type="SMART" id="SM00388">
    <property type="entry name" value="HisKA"/>
    <property type="match status" value="1"/>
</dbReference>
<dbReference type="PRINTS" id="PR00344">
    <property type="entry name" value="BCTRLSENSOR"/>
</dbReference>
<dbReference type="GO" id="GO:0000155">
    <property type="term" value="F:phosphorelay sensor kinase activity"/>
    <property type="evidence" value="ECO:0007669"/>
    <property type="project" value="InterPro"/>
</dbReference>
<evidence type="ECO:0000256" key="7">
    <source>
        <dbReference type="SAM" id="Phobius"/>
    </source>
</evidence>
<dbReference type="InterPro" id="IPR036890">
    <property type="entry name" value="HATPase_C_sf"/>
</dbReference>
<dbReference type="CDD" id="cd00075">
    <property type="entry name" value="HATPase"/>
    <property type="match status" value="1"/>
</dbReference>
<feature type="domain" description="Histidine kinase" evidence="8">
    <location>
        <begin position="372"/>
        <end position="589"/>
    </location>
</feature>
<evidence type="ECO:0000256" key="5">
    <source>
        <dbReference type="ARBA" id="ARBA00022777"/>
    </source>
</evidence>
<dbReference type="SUPFAM" id="SSF47384">
    <property type="entry name" value="Homodimeric domain of signal transducing histidine kinase"/>
    <property type="match status" value="1"/>
</dbReference>
<dbReference type="InterPro" id="IPR003594">
    <property type="entry name" value="HATPase_dom"/>
</dbReference>
<sequence length="592" mass="69195">MLNKLSIRQKLFFYVSVIFTIFTILILLFQYQREKDFKREQLEITLDNIAELTHNFIEEKILPKSKNFQLLDSVKNILPKRNIRITIISKNGQVLYDSEVKDYSSMENHLHRPEIEASVTNKFGANIRESKTTHNDYYYYAKFYKDYYIRTAAHYNVEVKNFLQVNKLFLIYLISLFLLILIFLHLITKKFGESITKLKNLVAKLTNDKNINEPIKFPNDELGILSNQIVAIYNELKIAKDEASIEKNRLFSHLNTLNEGIAFFSQEKKEILTNKHFIQFLNFISEKSNISTEDIFEVEEFESIKKFVDEQLNNIANIKEQNLPQFETTIVKQNKYFKVKCVFFQDKSFEIVITDTTKLEKRKLIKKQMTSNIAHELKTPVATVIGYLETLQNKNVEEEKKKYFIEKAIAQAKRLSILIEDIALLNNIEEAKEYFVFEPANINNIVTEVYDNLQLRLGEKNIAVNIHFEKTIIVNGNRSLLFSVFYNLFDNTIKYGGENIKLTITNYLEDKDYFYFSFVNSGNSIDEIHLSRIFERFYRVDKGRSRKSGGTGLGLSIVKNAILLHGGEITVRNTPNGGLEFLFTLAKRIKHS</sequence>
<feature type="transmembrane region" description="Helical" evidence="7">
    <location>
        <begin position="168"/>
        <end position="187"/>
    </location>
</feature>
<keyword evidence="3" id="KW-0597">Phosphoprotein</keyword>
<dbReference type="EC" id="2.7.13.3" evidence="2"/>
<reference evidence="9" key="1">
    <citation type="submission" date="2018-06" db="EMBL/GenBank/DDBJ databases">
        <authorList>
            <person name="Zhirakovskaya E."/>
        </authorList>
    </citation>
    <scope>NUCLEOTIDE SEQUENCE</scope>
</reference>
<comment type="catalytic activity">
    <reaction evidence="1">
        <text>ATP + protein L-histidine = ADP + protein N-phospho-L-histidine.</text>
        <dbReference type="EC" id="2.7.13.3"/>
    </reaction>
</comment>
<dbReference type="SUPFAM" id="SSF55874">
    <property type="entry name" value="ATPase domain of HSP90 chaperone/DNA topoisomerase II/histidine kinase"/>
    <property type="match status" value="1"/>
</dbReference>
<keyword evidence="4 9" id="KW-0808">Transferase</keyword>
<dbReference type="PANTHER" id="PTHR45453">
    <property type="entry name" value="PHOSPHATE REGULON SENSOR PROTEIN PHOR"/>
    <property type="match status" value="1"/>
</dbReference>
<feature type="transmembrane region" description="Helical" evidence="7">
    <location>
        <begin position="12"/>
        <end position="31"/>
    </location>
</feature>
<organism evidence="9">
    <name type="scientific">hydrothermal vent metagenome</name>
    <dbReference type="NCBI Taxonomy" id="652676"/>
    <lineage>
        <taxon>unclassified sequences</taxon>
        <taxon>metagenomes</taxon>
        <taxon>ecological metagenomes</taxon>
    </lineage>
</organism>
<protein>
    <recommendedName>
        <fullName evidence="2">histidine kinase</fullName>
        <ecNumber evidence="2">2.7.13.3</ecNumber>
    </recommendedName>
</protein>
<evidence type="ECO:0000259" key="8">
    <source>
        <dbReference type="PROSITE" id="PS50109"/>
    </source>
</evidence>
<evidence type="ECO:0000256" key="4">
    <source>
        <dbReference type="ARBA" id="ARBA00022679"/>
    </source>
</evidence>
<dbReference type="SMART" id="SM00387">
    <property type="entry name" value="HATPase_c"/>
    <property type="match status" value="1"/>
</dbReference>
<dbReference type="FunFam" id="3.30.565.10:FF:000006">
    <property type="entry name" value="Sensor histidine kinase WalK"/>
    <property type="match status" value="1"/>
</dbReference>
<dbReference type="InterPro" id="IPR036097">
    <property type="entry name" value="HisK_dim/P_sf"/>
</dbReference>
<dbReference type="InterPro" id="IPR004358">
    <property type="entry name" value="Sig_transdc_His_kin-like_C"/>
</dbReference>
<dbReference type="GO" id="GO:0004721">
    <property type="term" value="F:phosphoprotein phosphatase activity"/>
    <property type="evidence" value="ECO:0007669"/>
    <property type="project" value="TreeGrafter"/>
</dbReference>
<dbReference type="AlphaFoldDB" id="A0A3B1DIH8"/>
<keyword evidence="7" id="KW-0812">Transmembrane</keyword>
<dbReference type="PANTHER" id="PTHR45453:SF1">
    <property type="entry name" value="PHOSPHATE REGULON SENSOR PROTEIN PHOR"/>
    <property type="match status" value="1"/>
</dbReference>
<accession>A0A3B1DIH8</accession>
<dbReference type="Gene3D" id="3.30.565.10">
    <property type="entry name" value="Histidine kinase-like ATPase, C-terminal domain"/>
    <property type="match status" value="1"/>
</dbReference>
<evidence type="ECO:0000256" key="2">
    <source>
        <dbReference type="ARBA" id="ARBA00012438"/>
    </source>
</evidence>
<keyword evidence="7" id="KW-1133">Transmembrane helix</keyword>
<keyword evidence="5" id="KW-0418">Kinase</keyword>